<evidence type="ECO:0000256" key="5">
    <source>
        <dbReference type="ARBA" id="ARBA00023319"/>
    </source>
</evidence>
<dbReference type="PANTHER" id="PTHR11640:SF31">
    <property type="entry name" value="IRREGULAR CHIASM C-ROUGHEST PROTEIN-RELATED"/>
    <property type="match status" value="1"/>
</dbReference>
<keyword evidence="3" id="KW-1015">Disulfide bond</keyword>
<dbReference type="GO" id="GO:0005911">
    <property type="term" value="C:cell-cell junction"/>
    <property type="evidence" value="ECO:0007669"/>
    <property type="project" value="TreeGrafter"/>
</dbReference>
<feature type="compositionally biased region" description="Polar residues" evidence="6">
    <location>
        <begin position="334"/>
        <end position="351"/>
    </location>
</feature>
<dbReference type="AlphaFoldDB" id="A0A0K2T2S4"/>
<name>A0A0K2T2S4_LEPSM</name>
<feature type="domain" description="Ig-like" evidence="9">
    <location>
        <begin position="139"/>
        <end position="230"/>
    </location>
</feature>
<dbReference type="InterPro" id="IPR013783">
    <property type="entry name" value="Ig-like_fold"/>
</dbReference>
<feature type="compositionally biased region" description="Basic and acidic residues" evidence="6">
    <location>
        <begin position="414"/>
        <end position="435"/>
    </location>
</feature>
<dbReference type="InterPro" id="IPR051275">
    <property type="entry name" value="Cell_adhesion_signaling"/>
</dbReference>
<reference evidence="10" key="1">
    <citation type="submission" date="2014-05" db="EMBL/GenBank/DDBJ databases">
        <authorList>
            <person name="Chronopoulou M."/>
        </authorList>
    </citation>
    <scope>NUCLEOTIDE SEQUENCE</scope>
    <source>
        <tissue evidence="10">Whole organism</tissue>
    </source>
</reference>
<dbReference type="PROSITE" id="PS50835">
    <property type="entry name" value="IG_LIKE"/>
    <property type="match status" value="2"/>
</dbReference>
<keyword evidence="2 7" id="KW-0472">Membrane</keyword>
<organism evidence="10">
    <name type="scientific">Lepeophtheirus salmonis</name>
    <name type="common">Salmon louse</name>
    <name type="synonym">Caligus salmonis</name>
    <dbReference type="NCBI Taxonomy" id="72036"/>
    <lineage>
        <taxon>Eukaryota</taxon>
        <taxon>Metazoa</taxon>
        <taxon>Ecdysozoa</taxon>
        <taxon>Arthropoda</taxon>
        <taxon>Crustacea</taxon>
        <taxon>Multicrustacea</taxon>
        <taxon>Hexanauplia</taxon>
        <taxon>Copepoda</taxon>
        <taxon>Siphonostomatoida</taxon>
        <taxon>Caligidae</taxon>
        <taxon>Lepeophtheirus</taxon>
    </lineage>
</organism>
<keyword evidence="8" id="KW-0732">Signal</keyword>
<dbReference type="SUPFAM" id="SSF48726">
    <property type="entry name" value="Immunoglobulin"/>
    <property type="match status" value="2"/>
</dbReference>
<dbReference type="GO" id="GO:0005886">
    <property type="term" value="C:plasma membrane"/>
    <property type="evidence" value="ECO:0007669"/>
    <property type="project" value="TreeGrafter"/>
</dbReference>
<keyword evidence="5" id="KW-0393">Immunoglobulin domain</keyword>
<feature type="signal peptide" evidence="8">
    <location>
        <begin position="1"/>
        <end position="24"/>
    </location>
</feature>
<dbReference type="OrthoDB" id="10253878at2759"/>
<evidence type="ECO:0000256" key="4">
    <source>
        <dbReference type="ARBA" id="ARBA00023180"/>
    </source>
</evidence>
<dbReference type="Gene3D" id="2.60.40.10">
    <property type="entry name" value="Immunoglobulins"/>
    <property type="match status" value="2"/>
</dbReference>
<comment type="subcellular location">
    <subcellularLocation>
        <location evidence="1">Membrane</location>
        <topology evidence="1">Single-pass type I membrane protein</topology>
    </subcellularLocation>
</comment>
<evidence type="ECO:0000256" key="2">
    <source>
        <dbReference type="ARBA" id="ARBA00023136"/>
    </source>
</evidence>
<dbReference type="Pfam" id="PF08205">
    <property type="entry name" value="C2-set_2"/>
    <property type="match status" value="1"/>
</dbReference>
<dbReference type="EMBL" id="HACA01002764">
    <property type="protein sequence ID" value="CDW20125.1"/>
    <property type="molecule type" value="Transcribed_RNA"/>
</dbReference>
<evidence type="ECO:0000256" key="1">
    <source>
        <dbReference type="ARBA" id="ARBA00004479"/>
    </source>
</evidence>
<evidence type="ECO:0000256" key="3">
    <source>
        <dbReference type="ARBA" id="ARBA00023157"/>
    </source>
</evidence>
<dbReference type="InterPro" id="IPR013162">
    <property type="entry name" value="CD80_C2-set"/>
</dbReference>
<proteinExistence type="predicted"/>
<dbReference type="PANTHER" id="PTHR11640">
    <property type="entry name" value="NEPHRIN"/>
    <property type="match status" value="1"/>
</dbReference>
<accession>A0A0K2T2S4</accession>
<feature type="domain" description="Ig-like" evidence="9">
    <location>
        <begin position="26"/>
        <end position="125"/>
    </location>
</feature>
<feature type="region of interest" description="Disordered" evidence="6">
    <location>
        <begin position="409"/>
        <end position="435"/>
    </location>
</feature>
<dbReference type="GO" id="GO:0098609">
    <property type="term" value="P:cell-cell adhesion"/>
    <property type="evidence" value="ECO:0007669"/>
    <property type="project" value="TreeGrafter"/>
</dbReference>
<evidence type="ECO:0000256" key="8">
    <source>
        <dbReference type="SAM" id="SignalP"/>
    </source>
</evidence>
<dbReference type="InterPro" id="IPR007110">
    <property type="entry name" value="Ig-like_dom"/>
</dbReference>
<keyword evidence="7" id="KW-1133">Transmembrane helix</keyword>
<evidence type="ECO:0000256" key="7">
    <source>
        <dbReference type="SAM" id="Phobius"/>
    </source>
</evidence>
<keyword evidence="4" id="KW-0325">Glycoprotein</keyword>
<evidence type="ECO:0000256" key="6">
    <source>
        <dbReference type="SAM" id="MobiDB-lite"/>
    </source>
</evidence>
<sequence>MMAPRSSFVYLTLIVVVFGKGSESLPISGFRLTPPENVWARTGETVTLRCKSDKPIRSCAWTTPYEKNYVLEEGLKAEGGRLSYYSQEEQSDGVTECGILIKTIENRDLGKWSCNIGVVEEDEIKSASGQASIRLASPPQELSLTFSPQEDLNDTQSEAKASCEVKYASPKPSFEWFIDGEKVVMPEVRDFFHEENTYIQVLTNLVDIMESQNATLTCSVSHLALNETLSESVEVYVEEEEETFLDDIIGQDTTMDLDYFGLLEEDESLDEIPILVVILIGIAITLIGIFVILHRRGKLNLCKGRNHEVVALDKNTTQDLEGKINHHIDDSESTDSIVKQVTVPESYNNSTSEEEKKDLPEKAFNEVNLRNEEESPGENKHDSSSVSKDTDVSVTVNRFLSKFSLKNIIPHPAMNDHPEDKEKNKDNEKNYGEII</sequence>
<dbReference type="InterPro" id="IPR036179">
    <property type="entry name" value="Ig-like_dom_sf"/>
</dbReference>
<dbReference type="GO" id="GO:0050839">
    <property type="term" value="F:cell adhesion molecule binding"/>
    <property type="evidence" value="ECO:0007669"/>
    <property type="project" value="TreeGrafter"/>
</dbReference>
<feature type="transmembrane region" description="Helical" evidence="7">
    <location>
        <begin position="272"/>
        <end position="293"/>
    </location>
</feature>
<keyword evidence="7" id="KW-0812">Transmembrane</keyword>
<feature type="chain" id="PRO_5005487432" evidence="8">
    <location>
        <begin position="25"/>
        <end position="435"/>
    </location>
</feature>
<evidence type="ECO:0000259" key="9">
    <source>
        <dbReference type="PROSITE" id="PS50835"/>
    </source>
</evidence>
<evidence type="ECO:0000313" key="10">
    <source>
        <dbReference type="EMBL" id="CDW20125.1"/>
    </source>
</evidence>
<feature type="region of interest" description="Disordered" evidence="6">
    <location>
        <begin position="325"/>
        <end position="391"/>
    </location>
</feature>
<protein>
    <submittedName>
        <fullName evidence="10">Fasciclin3like [Nasonia vitripennis]</fullName>
    </submittedName>
</protein>
<feature type="compositionally biased region" description="Basic and acidic residues" evidence="6">
    <location>
        <begin position="353"/>
        <end position="391"/>
    </location>
</feature>